<dbReference type="EMBL" id="JBHTBZ010000004">
    <property type="protein sequence ID" value="MFC7459015.1"/>
    <property type="molecule type" value="Genomic_DNA"/>
</dbReference>
<name>A0ABW2S6E9_9BURK</name>
<dbReference type="InterPro" id="IPR052755">
    <property type="entry name" value="Lysozyme_Inhibitor_LprI"/>
</dbReference>
<feature type="chain" id="PRO_5046596878" evidence="1">
    <location>
        <begin position="24"/>
        <end position="227"/>
    </location>
</feature>
<gene>
    <name evidence="2" type="ORF">ACFQU0_01045</name>
</gene>
<evidence type="ECO:0000313" key="3">
    <source>
        <dbReference type="Proteomes" id="UP001596457"/>
    </source>
</evidence>
<protein>
    <submittedName>
        <fullName evidence="2">Lysozyme inhibitor LprI family protein</fullName>
    </submittedName>
</protein>
<dbReference type="PANTHER" id="PTHR37549:SF1">
    <property type="entry name" value="LIPOPROTEIN LPRI"/>
    <property type="match status" value="1"/>
</dbReference>
<evidence type="ECO:0000256" key="1">
    <source>
        <dbReference type="SAM" id="SignalP"/>
    </source>
</evidence>
<proteinExistence type="predicted"/>
<keyword evidence="3" id="KW-1185">Reference proteome</keyword>
<dbReference type="PANTHER" id="PTHR37549">
    <property type="entry name" value="LIPOPROTEIN LPRI"/>
    <property type="match status" value="1"/>
</dbReference>
<sequence length="227" mass="24543">MNTALVAGLTLASACLIAPTLQAASFDCAKARTAVEKTICGSAETAQLDEHMGRYHAAARRVLSHADSCLMADQRAWLRGVRDACKNVQCLNQTYLERLAVLHALQPGATSLRHINLPQVPPLVWIVPPAEDQVAAPRHLATRPLVVRGQLLDEVNTGDGFFLRSAAGTRYLLHGLMYLEQASTDALTALARTPGVVYEVRGRSERVSSDVPGFAPGQCAFVYRMVP</sequence>
<dbReference type="Proteomes" id="UP001596457">
    <property type="component" value="Unassembled WGS sequence"/>
</dbReference>
<organism evidence="2 3">
    <name type="scientific">Hydrogenophaga defluvii</name>
    <dbReference type="NCBI Taxonomy" id="249410"/>
    <lineage>
        <taxon>Bacteria</taxon>
        <taxon>Pseudomonadati</taxon>
        <taxon>Pseudomonadota</taxon>
        <taxon>Betaproteobacteria</taxon>
        <taxon>Burkholderiales</taxon>
        <taxon>Comamonadaceae</taxon>
        <taxon>Hydrogenophaga</taxon>
    </lineage>
</organism>
<dbReference type="RefSeq" id="WP_382198014.1">
    <property type="nucleotide sequence ID" value="NZ_JBHTBZ010000004.1"/>
</dbReference>
<evidence type="ECO:0000313" key="2">
    <source>
        <dbReference type="EMBL" id="MFC7459015.1"/>
    </source>
</evidence>
<comment type="caution">
    <text evidence="2">The sequence shown here is derived from an EMBL/GenBank/DDBJ whole genome shotgun (WGS) entry which is preliminary data.</text>
</comment>
<keyword evidence="1" id="KW-0732">Signal</keyword>
<reference evidence="3" key="1">
    <citation type="journal article" date="2019" name="Int. J. Syst. Evol. Microbiol.">
        <title>The Global Catalogue of Microorganisms (GCM) 10K type strain sequencing project: providing services to taxonomists for standard genome sequencing and annotation.</title>
        <authorList>
            <consortium name="The Broad Institute Genomics Platform"/>
            <consortium name="The Broad Institute Genome Sequencing Center for Infectious Disease"/>
            <person name="Wu L."/>
            <person name="Ma J."/>
        </authorList>
    </citation>
    <scope>NUCLEOTIDE SEQUENCE [LARGE SCALE GENOMIC DNA]</scope>
    <source>
        <strain evidence="3">CCUG 53903</strain>
    </source>
</reference>
<feature type="signal peptide" evidence="1">
    <location>
        <begin position="1"/>
        <end position="23"/>
    </location>
</feature>
<accession>A0ABW2S6E9</accession>